<evidence type="ECO:0000313" key="2">
    <source>
        <dbReference type="EMBL" id="SHK26554.1"/>
    </source>
</evidence>
<feature type="chain" id="PRO_5012183959" evidence="1">
    <location>
        <begin position="32"/>
        <end position="458"/>
    </location>
</feature>
<protein>
    <submittedName>
        <fullName evidence="2">Multiple sugar transport system substrate-binding protein</fullName>
    </submittedName>
</protein>
<evidence type="ECO:0000313" key="3">
    <source>
        <dbReference type="Proteomes" id="UP000184452"/>
    </source>
</evidence>
<evidence type="ECO:0000256" key="1">
    <source>
        <dbReference type="SAM" id="SignalP"/>
    </source>
</evidence>
<reference evidence="2 3" key="1">
    <citation type="submission" date="2016-11" db="EMBL/GenBank/DDBJ databases">
        <authorList>
            <person name="Jaros S."/>
            <person name="Januszkiewicz K."/>
            <person name="Wedrychowicz H."/>
        </authorList>
    </citation>
    <scope>NUCLEOTIDE SEQUENCE [LARGE SCALE GENOMIC DNA]</scope>
    <source>
        <strain evidence="2 3">CGMCC 4.5723</strain>
    </source>
</reference>
<dbReference type="EMBL" id="FQZK01000016">
    <property type="protein sequence ID" value="SHK26554.1"/>
    <property type="molecule type" value="Genomic_DNA"/>
</dbReference>
<dbReference type="RefSeq" id="WP_073381511.1">
    <property type="nucleotide sequence ID" value="NZ_FQZK01000016.1"/>
</dbReference>
<dbReference type="InterPro" id="IPR050490">
    <property type="entry name" value="Bact_solute-bd_prot1"/>
</dbReference>
<dbReference type="PANTHER" id="PTHR43649">
    <property type="entry name" value="ARABINOSE-BINDING PROTEIN-RELATED"/>
    <property type="match status" value="1"/>
</dbReference>
<dbReference type="Pfam" id="PF01547">
    <property type="entry name" value="SBP_bac_1"/>
    <property type="match status" value="1"/>
</dbReference>
<keyword evidence="1" id="KW-0732">Signal</keyword>
<dbReference type="PANTHER" id="PTHR43649:SF14">
    <property type="entry name" value="BLR3389 PROTEIN"/>
    <property type="match status" value="1"/>
</dbReference>
<dbReference type="SUPFAM" id="SSF53850">
    <property type="entry name" value="Periplasmic binding protein-like II"/>
    <property type="match status" value="1"/>
</dbReference>
<gene>
    <name evidence="2" type="ORF">SAMN05421803_116119</name>
</gene>
<dbReference type="AlphaFoldDB" id="A0A1M6R280"/>
<dbReference type="OrthoDB" id="3495561at2"/>
<keyword evidence="2" id="KW-0762">Sugar transport</keyword>
<sequence length="458" mass="48952">MEGTGPHTPRPAAVAAAALALALAATGCAGGADDRDENTVRIAYQKFGTFIAMDSLMQKVKEEFEADNPGVTVELQAIEAPAEDYQTQVNLMNGSAGEAPDLIYQDSFTINQDADAGYLMPLDEYFDAWEDAGLFSPQEAEAVTSLSGERYGVMLGTDVRGLWYNADLLEQAGVETPWEPATWDEVLEAARAVKGEFGDGVAPLNVYSGTPAGEAASLQGFQMLLSGTDDALFDEGSEKWVTGAAGFTESLEFVHTVFDEDLGLDVQDALDTNVGTVNNEERFPSGELAISLEGSWATQSWIPEANRPWDGWEDSMRFTPMPTREGQGEGATSMSGGWALSMGAHATDPELAWEVMTYALSRENAVKFAIEGGQIPVRSDVAEDPAFLENAPLAEEFAALVDITGFRPAYSEYPRVSIAVQEAMEAVMLGEATPEEAAELYAQEVEGLVGPDNVTGGS</sequence>
<accession>A0A1M6R280</accession>
<dbReference type="Proteomes" id="UP000184452">
    <property type="component" value="Unassembled WGS sequence"/>
</dbReference>
<dbReference type="InterPro" id="IPR006059">
    <property type="entry name" value="SBP"/>
</dbReference>
<organism evidence="2 3">
    <name type="scientific">Nocardiopsis flavescens</name>
    <dbReference type="NCBI Taxonomy" id="758803"/>
    <lineage>
        <taxon>Bacteria</taxon>
        <taxon>Bacillati</taxon>
        <taxon>Actinomycetota</taxon>
        <taxon>Actinomycetes</taxon>
        <taxon>Streptosporangiales</taxon>
        <taxon>Nocardiopsidaceae</taxon>
        <taxon>Nocardiopsis</taxon>
    </lineage>
</organism>
<keyword evidence="3" id="KW-1185">Reference proteome</keyword>
<name>A0A1M6R280_9ACTN</name>
<proteinExistence type="predicted"/>
<dbReference type="STRING" id="758803.SAMN05421803_116119"/>
<dbReference type="Gene3D" id="3.40.190.10">
    <property type="entry name" value="Periplasmic binding protein-like II"/>
    <property type="match status" value="2"/>
</dbReference>
<keyword evidence="2" id="KW-0813">Transport</keyword>
<feature type="signal peptide" evidence="1">
    <location>
        <begin position="1"/>
        <end position="31"/>
    </location>
</feature>